<reference evidence="10" key="1">
    <citation type="submission" date="2023-03" db="EMBL/GenBank/DDBJ databases">
        <authorList>
            <person name="Steffen K."/>
            <person name="Cardenas P."/>
        </authorList>
    </citation>
    <scope>NUCLEOTIDE SEQUENCE</scope>
</reference>
<dbReference type="Proteomes" id="UP001174909">
    <property type="component" value="Unassembled WGS sequence"/>
</dbReference>
<dbReference type="PANTHER" id="PTHR42929:SF1">
    <property type="entry name" value="INNER MEMBRANE ABC TRANSPORTER PERMEASE PROTEIN YDCU-RELATED"/>
    <property type="match status" value="1"/>
</dbReference>
<dbReference type="PANTHER" id="PTHR42929">
    <property type="entry name" value="INNER MEMBRANE ABC TRANSPORTER PERMEASE PROTEIN YDCU-RELATED-RELATED"/>
    <property type="match status" value="1"/>
</dbReference>
<evidence type="ECO:0000256" key="2">
    <source>
        <dbReference type="ARBA" id="ARBA00007069"/>
    </source>
</evidence>
<evidence type="ECO:0000256" key="7">
    <source>
        <dbReference type="ARBA" id="ARBA00023136"/>
    </source>
</evidence>
<evidence type="ECO:0000256" key="4">
    <source>
        <dbReference type="ARBA" id="ARBA00022475"/>
    </source>
</evidence>
<feature type="domain" description="ABC transmembrane type-1" evidence="9">
    <location>
        <begin position="64"/>
        <end position="270"/>
    </location>
</feature>
<dbReference type="CDD" id="cd06261">
    <property type="entry name" value="TM_PBP2"/>
    <property type="match status" value="1"/>
</dbReference>
<evidence type="ECO:0000313" key="10">
    <source>
        <dbReference type="EMBL" id="CAI8014811.1"/>
    </source>
</evidence>
<comment type="caution">
    <text evidence="10">The sequence shown here is derived from an EMBL/GenBank/DDBJ whole genome shotgun (WGS) entry which is preliminary data.</text>
</comment>
<evidence type="ECO:0000256" key="3">
    <source>
        <dbReference type="ARBA" id="ARBA00022448"/>
    </source>
</evidence>
<dbReference type="InterPro" id="IPR035906">
    <property type="entry name" value="MetI-like_sf"/>
</dbReference>
<keyword evidence="6 8" id="KW-1133">Transmembrane helix</keyword>
<evidence type="ECO:0000256" key="5">
    <source>
        <dbReference type="ARBA" id="ARBA00022692"/>
    </source>
</evidence>
<gene>
    <name evidence="10" type="ORF">GBAR_LOCUS9235</name>
</gene>
<keyword evidence="5 8" id="KW-0812">Transmembrane</keyword>
<dbReference type="Pfam" id="PF00528">
    <property type="entry name" value="BPD_transp_1"/>
    <property type="match status" value="1"/>
</dbReference>
<dbReference type="AlphaFoldDB" id="A0AA35RR39"/>
<dbReference type="EMBL" id="CASHTH010001392">
    <property type="protein sequence ID" value="CAI8014811.1"/>
    <property type="molecule type" value="Genomic_DNA"/>
</dbReference>
<evidence type="ECO:0000259" key="9">
    <source>
        <dbReference type="PROSITE" id="PS50928"/>
    </source>
</evidence>
<feature type="transmembrane region" description="Helical" evidence="8">
    <location>
        <begin position="150"/>
        <end position="172"/>
    </location>
</feature>
<sequence>MRRNYHLLILLFPVVFWLVCFFLLPLVSVFIYSFLERGTYGGVQWHFTLENYQRLFDGLYLGVLWRSVSTALVCTAICLLLGYPFAYYLARYRPKHRNVLLLLVVVPFWTNFLIRTYAWILILRTEGILNSLLGAVLPNWSPLELLNTPLAVQIGLVYGYLPFMILPLYAALEQLDLSLLEAAQDLGASPRRAFWHVTVPLSLPGILAGSMLVFIPTVGAFLTPDILGGGKVSYIGNVIERQFKTARDWPFGSALSFMLMGIVLVGTVLYFRALQQNEGQPESSR</sequence>
<evidence type="ECO:0000313" key="11">
    <source>
        <dbReference type="Proteomes" id="UP001174909"/>
    </source>
</evidence>
<evidence type="ECO:0000256" key="1">
    <source>
        <dbReference type="ARBA" id="ARBA00004651"/>
    </source>
</evidence>
<dbReference type="InterPro" id="IPR000515">
    <property type="entry name" value="MetI-like"/>
</dbReference>
<dbReference type="SUPFAM" id="SSF161098">
    <property type="entry name" value="MetI-like"/>
    <property type="match status" value="1"/>
</dbReference>
<accession>A0AA35RR39</accession>
<dbReference type="Gene3D" id="1.10.3720.10">
    <property type="entry name" value="MetI-like"/>
    <property type="match status" value="1"/>
</dbReference>
<evidence type="ECO:0000256" key="8">
    <source>
        <dbReference type="SAM" id="Phobius"/>
    </source>
</evidence>
<organism evidence="10 11">
    <name type="scientific">Geodia barretti</name>
    <name type="common">Barrett's horny sponge</name>
    <dbReference type="NCBI Taxonomy" id="519541"/>
    <lineage>
        <taxon>Eukaryota</taxon>
        <taxon>Metazoa</taxon>
        <taxon>Porifera</taxon>
        <taxon>Demospongiae</taxon>
        <taxon>Heteroscleromorpha</taxon>
        <taxon>Tetractinellida</taxon>
        <taxon>Astrophorina</taxon>
        <taxon>Geodiidae</taxon>
        <taxon>Geodia</taxon>
    </lineage>
</organism>
<feature type="transmembrane region" description="Helical" evidence="8">
    <location>
        <begin position="99"/>
        <end position="122"/>
    </location>
</feature>
<proteinExistence type="inferred from homology"/>
<name>A0AA35RR39_GEOBA</name>
<feature type="transmembrane region" description="Helical" evidence="8">
    <location>
        <begin position="63"/>
        <end position="87"/>
    </location>
</feature>
<keyword evidence="3" id="KW-0813">Transport</keyword>
<keyword evidence="7 8" id="KW-0472">Membrane</keyword>
<protein>
    <submittedName>
        <fullName evidence="10">Spermidine/putrescine transport system permease protein PotB</fullName>
    </submittedName>
</protein>
<keyword evidence="4" id="KW-1003">Cell membrane</keyword>
<feature type="transmembrane region" description="Helical" evidence="8">
    <location>
        <begin position="7"/>
        <end position="35"/>
    </location>
</feature>
<evidence type="ECO:0000256" key="6">
    <source>
        <dbReference type="ARBA" id="ARBA00022989"/>
    </source>
</evidence>
<feature type="transmembrane region" description="Helical" evidence="8">
    <location>
        <begin position="193"/>
        <end position="215"/>
    </location>
</feature>
<comment type="subcellular location">
    <subcellularLocation>
        <location evidence="1">Cell membrane</location>
        <topology evidence="1">Multi-pass membrane protein</topology>
    </subcellularLocation>
</comment>
<keyword evidence="11" id="KW-1185">Reference proteome</keyword>
<feature type="transmembrane region" description="Helical" evidence="8">
    <location>
        <begin position="251"/>
        <end position="271"/>
    </location>
</feature>
<dbReference type="GO" id="GO:0055085">
    <property type="term" value="P:transmembrane transport"/>
    <property type="evidence" value="ECO:0007669"/>
    <property type="project" value="InterPro"/>
</dbReference>
<comment type="similarity">
    <text evidence="2">Belongs to the binding-protein-dependent transport system permease family. CysTW subfamily.</text>
</comment>
<dbReference type="GO" id="GO:0005886">
    <property type="term" value="C:plasma membrane"/>
    <property type="evidence" value="ECO:0007669"/>
    <property type="project" value="UniProtKB-SubCell"/>
</dbReference>
<dbReference type="PROSITE" id="PS50928">
    <property type="entry name" value="ABC_TM1"/>
    <property type="match status" value="1"/>
</dbReference>